<protein>
    <submittedName>
        <fullName evidence="3">Nicotinic acid mononucleotide adenyltransferase</fullName>
    </submittedName>
</protein>
<keyword evidence="4" id="KW-1185">Reference proteome</keyword>
<accession>A0ABW3I3T0</accession>
<reference evidence="4" key="1">
    <citation type="journal article" date="2019" name="Int. J. Syst. Evol. Microbiol.">
        <title>The Global Catalogue of Microorganisms (GCM) 10K type strain sequencing project: providing services to taxonomists for standard genome sequencing and annotation.</title>
        <authorList>
            <consortium name="The Broad Institute Genomics Platform"/>
            <consortium name="The Broad Institute Genome Sequencing Center for Infectious Disease"/>
            <person name="Wu L."/>
            <person name="Ma J."/>
        </authorList>
    </citation>
    <scope>NUCLEOTIDE SEQUENCE [LARGE SCALE GENOMIC DNA]</scope>
    <source>
        <strain evidence="4">CCUG 62114</strain>
    </source>
</reference>
<evidence type="ECO:0000313" key="3">
    <source>
        <dbReference type="EMBL" id="MFD0964543.1"/>
    </source>
</evidence>
<dbReference type="RefSeq" id="WP_377716086.1">
    <property type="nucleotide sequence ID" value="NZ_JBHTJM010000009.1"/>
</dbReference>
<feature type="signal peptide" evidence="2">
    <location>
        <begin position="1"/>
        <end position="21"/>
    </location>
</feature>
<dbReference type="Proteomes" id="UP001596997">
    <property type="component" value="Unassembled WGS sequence"/>
</dbReference>
<dbReference type="PROSITE" id="PS51257">
    <property type="entry name" value="PROKAR_LIPOPROTEIN"/>
    <property type="match status" value="1"/>
</dbReference>
<gene>
    <name evidence="3" type="ORF">ACFQ1O_11065</name>
</gene>
<feature type="chain" id="PRO_5045143160" evidence="2">
    <location>
        <begin position="22"/>
        <end position="316"/>
    </location>
</feature>
<evidence type="ECO:0000256" key="1">
    <source>
        <dbReference type="SAM" id="MobiDB-lite"/>
    </source>
</evidence>
<keyword evidence="2" id="KW-0732">Signal</keyword>
<organism evidence="3 4">
    <name type="scientific">Pseudofulvibacter geojedonensis</name>
    <dbReference type="NCBI Taxonomy" id="1123758"/>
    <lineage>
        <taxon>Bacteria</taxon>
        <taxon>Pseudomonadati</taxon>
        <taxon>Bacteroidota</taxon>
        <taxon>Flavobacteriia</taxon>
        <taxon>Flavobacteriales</taxon>
        <taxon>Flavobacteriaceae</taxon>
        <taxon>Pseudofulvibacter</taxon>
    </lineage>
</organism>
<evidence type="ECO:0000313" key="4">
    <source>
        <dbReference type="Proteomes" id="UP001596997"/>
    </source>
</evidence>
<dbReference type="EMBL" id="JBHTJM010000009">
    <property type="protein sequence ID" value="MFD0964543.1"/>
    <property type="molecule type" value="Genomic_DNA"/>
</dbReference>
<feature type="region of interest" description="Disordered" evidence="1">
    <location>
        <begin position="296"/>
        <end position="316"/>
    </location>
</feature>
<sequence>MKTLKLLFGIMLTSLFLGSCSVEIIDEHPIAPSQTLHQKLSSYDLWYIDIHQTTGHGEVPSIQRAFTMSFQGDTVYANNNLAGIGTTGNGYGIPIGYFSAFDNILEINDNLHGYWAVEVYQLAANKIELYHRPTNTSYIAYGYYRSTFNYDQVFYDNIHYFLQEYESWEKVATLGGTENEFDAENFLQFLASGNNGDFRSSRDLPGTPVHNLYWDYTGLYNVANFSDTNTVKALTLDYDYFTDEYFELSVITDSEIELYHPSSGTAYRFVGRNFIQYKTADNKDKKRTKITLKDFGKESSKRTINPNSGQNLKSSR</sequence>
<feature type="compositionally biased region" description="Polar residues" evidence="1">
    <location>
        <begin position="302"/>
        <end position="316"/>
    </location>
</feature>
<comment type="caution">
    <text evidence="3">The sequence shown here is derived from an EMBL/GenBank/DDBJ whole genome shotgun (WGS) entry which is preliminary data.</text>
</comment>
<evidence type="ECO:0000256" key="2">
    <source>
        <dbReference type="SAM" id="SignalP"/>
    </source>
</evidence>
<name>A0ABW3I3T0_9FLAO</name>
<proteinExistence type="predicted"/>